<evidence type="ECO:0000313" key="1">
    <source>
        <dbReference type="EMBL" id="GAB1293665.1"/>
    </source>
</evidence>
<sequence>MSLRRVGTKEEEFSRVTGPFMDQLYVSQDARTFMVFKDQPGLWSLWSHASENLEDKNSSGYKPKQTSVIAEK</sequence>
<organism evidence="1 2">
    <name type="scientific">Apodemus speciosus</name>
    <name type="common">Large Japanese field mouse</name>
    <dbReference type="NCBI Taxonomy" id="105296"/>
    <lineage>
        <taxon>Eukaryota</taxon>
        <taxon>Metazoa</taxon>
        <taxon>Chordata</taxon>
        <taxon>Craniata</taxon>
        <taxon>Vertebrata</taxon>
        <taxon>Euteleostomi</taxon>
        <taxon>Mammalia</taxon>
        <taxon>Eutheria</taxon>
        <taxon>Euarchontoglires</taxon>
        <taxon>Glires</taxon>
        <taxon>Rodentia</taxon>
        <taxon>Myomorpha</taxon>
        <taxon>Muroidea</taxon>
        <taxon>Muridae</taxon>
        <taxon>Murinae</taxon>
        <taxon>Apodemus</taxon>
    </lineage>
</organism>
<proteinExistence type="predicted"/>
<evidence type="ECO:0000313" key="2">
    <source>
        <dbReference type="Proteomes" id="UP001623349"/>
    </source>
</evidence>
<dbReference type="EMBL" id="BAAFST010000008">
    <property type="protein sequence ID" value="GAB1293665.1"/>
    <property type="molecule type" value="Genomic_DNA"/>
</dbReference>
<gene>
    <name evidence="1" type="ORF">APTSU1_000889700</name>
</gene>
<keyword evidence="2" id="KW-1185">Reference proteome</keyword>
<reference evidence="1 2" key="1">
    <citation type="submission" date="2024-08" db="EMBL/GenBank/DDBJ databases">
        <title>The draft genome of Apodemus speciosus.</title>
        <authorList>
            <person name="Nabeshima K."/>
            <person name="Suzuki S."/>
            <person name="Onuma M."/>
        </authorList>
    </citation>
    <scope>NUCLEOTIDE SEQUENCE [LARGE SCALE GENOMIC DNA]</scope>
    <source>
        <strain evidence="1">IB14-021</strain>
    </source>
</reference>
<name>A0ABQ0F308_APOSI</name>
<protein>
    <submittedName>
        <fullName evidence="1">Uncharacterized protein</fullName>
    </submittedName>
</protein>
<comment type="caution">
    <text evidence="1">The sequence shown here is derived from an EMBL/GenBank/DDBJ whole genome shotgun (WGS) entry which is preliminary data.</text>
</comment>
<dbReference type="Proteomes" id="UP001623349">
    <property type="component" value="Unassembled WGS sequence"/>
</dbReference>
<accession>A0ABQ0F308</accession>